<proteinExistence type="predicted"/>
<accession>A0A1I0QZ86</accession>
<reference evidence="1 2" key="1">
    <citation type="submission" date="2016-10" db="EMBL/GenBank/DDBJ databases">
        <authorList>
            <person name="de Groot N.N."/>
        </authorList>
    </citation>
    <scope>NUCLEOTIDE SEQUENCE [LARGE SCALE GENOMIC DNA]</scope>
    <source>
        <strain evidence="1 2">DSM 17925</strain>
    </source>
</reference>
<dbReference type="Proteomes" id="UP000199167">
    <property type="component" value="Unassembled WGS sequence"/>
</dbReference>
<organism evidence="1 2">
    <name type="scientific">Cognatiyoonia koreensis</name>
    <dbReference type="NCBI Taxonomy" id="364200"/>
    <lineage>
        <taxon>Bacteria</taxon>
        <taxon>Pseudomonadati</taxon>
        <taxon>Pseudomonadota</taxon>
        <taxon>Alphaproteobacteria</taxon>
        <taxon>Rhodobacterales</taxon>
        <taxon>Paracoccaceae</taxon>
        <taxon>Cognatiyoonia</taxon>
    </lineage>
</organism>
<name>A0A1I0QZ86_9RHOB</name>
<dbReference type="STRING" id="364200.SAMN04488515_2366"/>
<dbReference type="OrthoDB" id="7374566at2"/>
<sequence length="406" mass="45395">MASYNGFLRKSPSHRLEKYFHFKGVETRKDFDWTSTGRGTELVESINGLLAELSDLKQDVLKAEIDHLASLANDNGLLSAEQVCAGQSIDLEGFEGVQDILLMLSVEHPHLIDRVSAQASLIQRTGGKQWSAFQFENDGKPWALGSVEAREGFLAEAIEILELPAHRQREADWFKVIRLHPITGEEIEILQATIYVEERAESELAFGPTNTLERQIVPKVVEVGLACNAQERVIEICAKGGKKVRDQYAKAFANHFAPESEIPVETPRREVHLGHLRSMPAFETEPADGIERVEVSSLDFFSSGGGFSRFERKGEGENIYRFLERRFGPSSPLTASGWDILGATIRIVVAASEEKRRRTLTVTLRAPNTTTLPNKTETDRQFVFGLLERWNLIAPPEKEAEVIEAA</sequence>
<evidence type="ECO:0000313" key="1">
    <source>
        <dbReference type="EMBL" id="SEW32924.1"/>
    </source>
</evidence>
<keyword evidence="2" id="KW-1185">Reference proteome</keyword>
<gene>
    <name evidence="1" type="ORF">SAMN04488515_2366</name>
</gene>
<dbReference type="EMBL" id="FOIZ01000001">
    <property type="protein sequence ID" value="SEW32924.1"/>
    <property type="molecule type" value="Genomic_DNA"/>
</dbReference>
<dbReference type="AlphaFoldDB" id="A0A1I0QZ86"/>
<evidence type="ECO:0000313" key="2">
    <source>
        <dbReference type="Proteomes" id="UP000199167"/>
    </source>
</evidence>
<dbReference type="RefSeq" id="WP_089994258.1">
    <property type="nucleotide sequence ID" value="NZ_FOIZ01000001.1"/>
</dbReference>
<protein>
    <submittedName>
        <fullName evidence="1">Uncharacterized protein</fullName>
    </submittedName>
</protein>